<reference evidence="3" key="1">
    <citation type="submission" date="2020-10" db="EMBL/GenBank/DDBJ databases">
        <authorList>
            <person name="Gilroy R."/>
        </authorList>
    </citation>
    <scope>NUCLEOTIDE SEQUENCE</scope>
    <source>
        <strain evidence="3">CHK33-4379</strain>
    </source>
</reference>
<dbReference type="PROSITE" id="PS51257">
    <property type="entry name" value="PROKAR_LIPOPROTEIN"/>
    <property type="match status" value="1"/>
</dbReference>
<dbReference type="EMBL" id="DVLL01000024">
    <property type="protein sequence ID" value="HIT59603.1"/>
    <property type="molecule type" value="Genomic_DNA"/>
</dbReference>
<sequence length="221" mass="23883">MKLRKLLIILSCAAILATFAACGETENNNNENNNDGSNQATESTESDGQTDVTEPEVTEQPEEEEAPAITDSKEILTTVWGSYAEEDKFSVIGGTGTMNEPDSLDVTVDTDMISNNLVFPADSISMIDDAASLMHMLNANTFTCGVFRVTDSANITAVADAIKEKVTTNQWICGVPNEMFVANIGNYVVSAFGNDEVMDVFKTALETSYPDVTFLYEEAIA</sequence>
<organism evidence="3 4">
    <name type="scientific">Candidatus Faeciplasma pullistercoris</name>
    <dbReference type="NCBI Taxonomy" id="2840800"/>
    <lineage>
        <taxon>Bacteria</taxon>
        <taxon>Bacillati</taxon>
        <taxon>Bacillota</taxon>
        <taxon>Clostridia</taxon>
        <taxon>Eubacteriales</taxon>
        <taxon>Oscillospiraceae</taxon>
        <taxon>Oscillospiraceae incertae sedis</taxon>
        <taxon>Candidatus Faeciplasma</taxon>
    </lineage>
</organism>
<evidence type="ECO:0000256" key="2">
    <source>
        <dbReference type="SAM" id="SignalP"/>
    </source>
</evidence>
<reference evidence="3" key="2">
    <citation type="journal article" date="2021" name="PeerJ">
        <title>Extensive microbial diversity within the chicken gut microbiome revealed by metagenomics and culture.</title>
        <authorList>
            <person name="Gilroy R."/>
            <person name="Ravi A."/>
            <person name="Getino M."/>
            <person name="Pursley I."/>
            <person name="Horton D.L."/>
            <person name="Alikhan N.F."/>
            <person name="Baker D."/>
            <person name="Gharbi K."/>
            <person name="Hall N."/>
            <person name="Watson M."/>
            <person name="Adriaenssens E.M."/>
            <person name="Foster-Nyarko E."/>
            <person name="Jarju S."/>
            <person name="Secka A."/>
            <person name="Antonio M."/>
            <person name="Oren A."/>
            <person name="Chaudhuri R.R."/>
            <person name="La Ragione R."/>
            <person name="Hildebrand F."/>
            <person name="Pallen M.J."/>
        </authorList>
    </citation>
    <scope>NUCLEOTIDE SEQUENCE</scope>
    <source>
        <strain evidence="3">CHK33-4379</strain>
    </source>
</reference>
<feature type="region of interest" description="Disordered" evidence="1">
    <location>
        <begin position="25"/>
        <end position="71"/>
    </location>
</feature>
<proteinExistence type="predicted"/>
<keyword evidence="2" id="KW-0732">Signal</keyword>
<comment type="caution">
    <text evidence="3">The sequence shown here is derived from an EMBL/GenBank/DDBJ whole genome shotgun (WGS) entry which is preliminary data.</text>
</comment>
<evidence type="ECO:0000313" key="4">
    <source>
        <dbReference type="Proteomes" id="UP000824136"/>
    </source>
</evidence>
<feature type="compositionally biased region" description="Acidic residues" evidence="1">
    <location>
        <begin position="53"/>
        <end position="66"/>
    </location>
</feature>
<dbReference type="Proteomes" id="UP000824136">
    <property type="component" value="Unassembled WGS sequence"/>
</dbReference>
<feature type="compositionally biased region" description="Polar residues" evidence="1">
    <location>
        <begin position="35"/>
        <end position="51"/>
    </location>
</feature>
<evidence type="ECO:0008006" key="5">
    <source>
        <dbReference type="Google" id="ProtNLM"/>
    </source>
</evidence>
<name>A0A9D1KM46_9FIRM</name>
<gene>
    <name evidence="3" type="ORF">IAC39_07845</name>
</gene>
<protein>
    <recommendedName>
        <fullName evidence="5">Bacteriocin transport accessory protein</fullName>
    </recommendedName>
</protein>
<evidence type="ECO:0000256" key="1">
    <source>
        <dbReference type="SAM" id="MobiDB-lite"/>
    </source>
</evidence>
<feature type="chain" id="PRO_5039534879" description="Bacteriocin transport accessory protein" evidence="2">
    <location>
        <begin position="21"/>
        <end position="221"/>
    </location>
</feature>
<feature type="signal peptide" evidence="2">
    <location>
        <begin position="1"/>
        <end position="20"/>
    </location>
</feature>
<evidence type="ECO:0000313" key="3">
    <source>
        <dbReference type="EMBL" id="HIT59603.1"/>
    </source>
</evidence>
<dbReference type="AlphaFoldDB" id="A0A9D1KM46"/>
<accession>A0A9D1KM46</accession>